<evidence type="ECO:0000259" key="7">
    <source>
        <dbReference type="PROSITE" id="PS50042"/>
    </source>
</evidence>
<keyword evidence="3" id="KW-1003">Cell membrane</keyword>
<gene>
    <name evidence="8" type="ORF">FSP39_016500</name>
</gene>
<dbReference type="InterPro" id="IPR000595">
    <property type="entry name" value="cNMP-bd_dom"/>
</dbReference>
<evidence type="ECO:0000256" key="2">
    <source>
        <dbReference type="ARBA" id="ARBA00004496"/>
    </source>
</evidence>
<protein>
    <recommendedName>
        <fullName evidence="7">Cyclic nucleotide-binding domain-containing protein</fullName>
    </recommendedName>
</protein>
<name>A0AA89BR60_PINIB</name>
<accession>A0AA89BR60</accession>
<dbReference type="SUPFAM" id="SSF51206">
    <property type="entry name" value="cAMP-binding domain-like"/>
    <property type="match status" value="1"/>
</dbReference>
<dbReference type="GO" id="GO:0005737">
    <property type="term" value="C:cytoplasm"/>
    <property type="evidence" value="ECO:0007669"/>
    <property type="project" value="UniProtKB-SubCell"/>
</dbReference>
<comment type="subcellular location">
    <subcellularLocation>
        <location evidence="1">Cell membrane</location>
    </subcellularLocation>
    <subcellularLocation>
        <location evidence="2">Cytoplasm</location>
    </subcellularLocation>
</comment>
<evidence type="ECO:0000313" key="8">
    <source>
        <dbReference type="EMBL" id="KAK3091016.1"/>
    </source>
</evidence>
<dbReference type="Proteomes" id="UP001186944">
    <property type="component" value="Unassembled WGS sequence"/>
</dbReference>
<dbReference type="PANTHER" id="PTHR45161">
    <property type="entry name" value="CYTOSKELETON-ASSOCIATED PROTEIN 4"/>
    <property type="match status" value="1"/>
</dbReference>
<evidence type="ECO:0000313" key="9">
    <source>
        <dbReference type="Proteomes" id="UP001186944"/>
    </source>
</evidence>
<comment type="caution">
    <text evidence="8">The sequence shown here is derived from an EMBL/GenBank/DDBJ whole genome shotgun (WGS) entry which is preliminary data.</text>
</comment>
<dbReference type="InterPro" id="IPR018490">
    <property type="entry name" value="cNMP-bd_dom_sf"/>
</dbReference>
<dbReference type="CDD" id="cd00038">
    <property type="entry name" value="CAP_ED"/>
    <property type="match status" value="1"/>
</dbReference>
<evidence type="ECO:0000256" key="1">
    <source>
        <dbReference type="ARBA" id="ARBA00004236"/>
    </source>
</evidence>
<dbReference type="PANTHER" id="PTHR45161:SF2">
    <property type="entry name" value="RAP GUANINE NUCLEOTIDE EXCHANGE FACTOR 2"/>
    <property type="match status" value="1"/>
</dbReference>
<dbReference type="GO" id="GO:0005886">
    <property type="term" value="C:plasma membrane"/>
    <property type="evidence" value="ECO:0007669"/>
    <property type="project" value="UniProtKB-SubCell"/>
</dbReference>
<keyword evidence="4" id="KW-0963">Cytoplasm</keyword>
<keyword evidence="5" id="KW-0597">Phosphoprotein</keyword>
<keyword evidence="6" id="KW-0472">Membrane</keyword>
<dbReference type="Gene3D" id="2.60.120.10">
    <property type="entry name" value="Jelly Rolls"/>
    <property type="match status" value="1"/>
</dbReference>
<sequence length="153" mass="17469">MYYSGWSVFPTAFNVPSHEAISSAAARGATQTVLVPSESENSTLSLSQLPYRNVTESEVMNTRDNRIFFSCLQKYPPQRTEQELDIIFSYLHGMEALSSLREPALRALCRTVRYEYHEANDILYCQGELSTCWYILLSGSVFIESSMFLPRSR</sequence>
<proteinExistence type="predicted"/>
<keyword evidence="9" id="KW-1185">Reference proteome</keyword>
<evidence type="ECO:0000256" key="3">
    <source>
        <dbReference type="ARBA" id="ARBA00022475"/>
    </source>
</evidence>
<reference evidence="8" key="1">
    <citation type="submission" date="2019-08" db="EMBL/GenBank/DDBJ databases">
        <title>The improved chromosome-level genome for the pearl oyster Pinctada fucata martensii using PacBio sequencing and Hi-C.</title>
        <authorList>
            <person name="Zheng Z."/>
        </authorList>
    </citation>
    <scope>NUCLEOTIDE SEQUENCE</scope>
    <source>
        <strain evidence="8">ZZ-2019</strain>
        <tissue evidence="8">Adductor muscle</tissue>
    </source>
</reference>
<dbReference type="AlphaFoldDB" id="A0AA89BR60"/>
<evidence type="ECO:0000256" key="5">
    <source>
        <dbReference type="ARBA" id="ARBA00022553"/>
    </source>
</evidence>
<dbReference type="PROSITE" id="PS50042">
    <property type="entry name" value="CNMP_BINDING_3"/>
    <property type="match status" value="1"/>
</dbReference>
<organism evidence="8 9">
    <name type="scientific">Pinctada imbricata</name>
    <name type="common">Atlantic pearl-oyster</name>
    <name type="synonym">Pinctada martensii</name>
    <dbReference type="NCBI Taxonomy" id="66713"/>
    <lineage>
        <taxon>Eukaryota</taxon>
        <taxon>Metazoa</taxon>
        <taxon>Spiralia</taxon>
        <taxon>Lophotrochozoa</taxon>
        <taxon>Mollusca</taxon>
        <taxon>Bivalvia</taxon>
        <taxon>Autobranchia</taxon>
        <taxon>Pteriomorphia</taxon>
        <taxon>Pterioida</taxon>
        <taxon>Pterioidea</taxon>
        <taxon>Pteriidae</taxon>
        <taxon>Pinctada</taxon>
    </lineage>
</organism>
<evidence type="ECO:0000256" key="6">
    <source>
        <dbReference type="ARBA" id="ARBA00023136"/>
    </source>
</evidence>
<dbReference type="InterPro" id="IPR014710">
    <property type="entry name" value="RmlC-like_jellyroll"/>
</dbReference>
<dbReference type="EMBL" id="VSWD01000010">
    <property type="protein sequence ID" value="KAK3091016.1"/>
    <property type="molecule type" value="Genomic_DNA"/>
</dbReference>
<evidence type="ECO:0000256" key="4">
    <source>
        <dbReference type="ARBA" id="ARBA00022490"/>
    </source>
</evidence>
<feature type="domain" description="Cyclic nucleotide-binding" evidence="7">
    <location>
        <begin position="96"/>
        <end position="143"/>
    </location>
</feature>